<accession>A0A1M4TVH6</accession>
<dbReference type="RefSeq" id="WP_072954883.1">
    <property type="nucleotide sequence ID" value="NZ_FQUH01000001.1"/>
</dbReference>
<gene>
    <name evidence="2" type="ORF">SAMN02745781_00402</name>
</gene>
<feature type="domain" description="NYN" evidence="1">
    <location>
        <begin position="147"/>
        <end position="195"/>
    </location>
</feature>
<dbReference type="Gene3D" id="3.40.50.1010">
    <property type="entry name" value="5'-nuclease"/>
    <property type="match status" value="1"/>
</dbReference>
<proteinExistence type="predicted"/>
<evidence type="ECO:0000259" key="1">
    <source>
        <dbReference type="Pfam" id="PF01936"/>
    </source>
</evidence>
<evidence type="ECO:0000313" key="3">
    <source>
        <dbReference type="Proteomes" id="UP000184159"/>
    </source>
</evidence>
<dbReference type="GO" id="GO:0004540">
    <property type="term" value="F:RNA nuclease activity"/>
    <property type="evidence" value="ECO:0007669"/>
    <property type="project" value="InterPro"/>
</dbReference>
<reference evidence="3" key="1">
    <citation type="submission" date="2016-11" db="EMBL/GenBank/DDBJ databases">
        <authorList>
            <person name="Varghese N."/>
            <person name="Submissions S."/>
        </authorList>
    </citation>
    <scope>NUCLEOTIDE SEQUENCE [LARGE SCALE GENOMIC DNA]</scope>
    <source>
        <strain evidence="3">DSM 21264</strain>
    </source>
</reference>
<dbReference type="Pfam" id="PF01936">
    <property type="entry name" value="NYN"/>
    <property type="match status" value="1"/>
</dbReference>
<dbReference type="InterPro" id="IPR021139">
    <property type="entry name" value="NYN"/>
</dbReference>
<dbReference type="Proteomes" id="UP000184159">
    <property type="component" value="Unassembled WGS sequence"/>
</dbReference>
<dbReference type="AlphaFoldDB" id="A0A1M4TVH6"/>
<evidence type="ECO:0000313" key="2">
    <source>
        <dbReference type="EMBL" id="SHE48489.1"/>
    </source>
</evidence>
<sequence length="228" mass="26246">MSRRTVAIFVDAGFFNRLFTSAVDPEMKMGPEELAKKMWHYWIKHVDRNNGEELYRIYYYDCPPLTLKAHHPITNKQIDFSKSDITHYKNELHEALMHQPYVACRMGHLSTSDKEWGFIRKDSIHNFNKLIRGEVDPQKINPNNVSLRPRQKGVDMKLGIDITSVVLKKLANKIILISGDSDFVPAAKLARIEGAHFILDAMGRKVKGDLAEHIDGLKTFIYQVTPKK</sequence>
<dbReference type="EMBL" id="FQUH01000001">
    <property type="protein sequence ID" value="SHE48489.1"/>
    <property type="molecule type" value="Genomic_DNA"/>
</dbReference>
<name>A0A1M4TVH6_VIBGA</name>
<dbReference type="CDD" id="cd18722">
    <property type="entry name" value="PIN_NicB-like"/>
    <property type="match status" value="1"/>
</dbReference>
<organism evidence="2 3">
    <name type="scientific">Vibrio gazogenes DSM 21264 = NBRC 103151</name>
    <dbReference type="NCBI Taxonomy" id="1123492"/>
    <lineage>
        <taxon>Bacteria</taxon>
        <taxon>Pseudomonadati</taxon>
        <taxon>Pseudomonadota</taxon>
        <taxon>Gammaproteobacteria</taxon>
        <taxon>Vibrionales</taxon>
        <taxon>Vibrionaceae</taxon>
        <taxon>Vibrio</taxon>
    </lineage>
</organism>
<keyword evidence="3" id="KW-1185">Reference proteome</keyword>
<protein>
    <submittedName>
        <fullName evidence="2">NYN domain-containing protein</fullName>
    </submittedName>
</protein>